<reference evidence="2 3" key="1">
    <citation type="submission" date="2019-12" db="EMBL/GenBank/DDBJ databases">
        <title>Strain KN286 was isolated from seawater, which was collected from Caroline Seamount in the tropical western Pacific.</title>
        <authorList>
            <person name="Wang Q."/>
        </authorList>
    </citation>
    <scope>NUCLEOTIDE SEQUENCE [LARGE SCALE GENOMIC DNA]</scope>
    <source>
        <strain evidence="2 3">KN286</strain>
    </source>
</reference>
<dbReference type="EMBL" id="WUWG01000003">
    <property type="protein sequence ID" value="MXU65980.1"/>
    <property type="molecule type" value="Genomic_DNA"/>
</dbReference>
<accession>A0A6B0TN10</accession>
<feature type="domain" description="Co-chaperone DjlA N-terminal" evidence="1">
    <location>
        <begin position="24"/>
        <end position="141"/>
    </location>
</feature>
<proteinExistence type="predicted"/>
<gene>
    <name evidence="2" type="ORF">GSH16_11010</name>
</gene>
<dbReference type="AlphaFoldDB" id="A0A6B0TN10"/>
<organism evidence="2 3">
    <name type="scientific">Oceanomicrobium pacificus</name>
    <dbReference type="NCBI Taxonomy" id="2692916"/>
    <lineage>
        <taxon>Bacteria</taxon>
        <taxon>Pseudomonadati</taxon>
        <taxon>Pseudomonadota</taxon>
        <taxon>Alphaproteobacteria</taxon>
        <taxon>Rhodobacterales</taxon>
        <taxon>Paracoccaceae</taxon>
        <taxon>Oceanomicrobium</taxon>
    </lineage>
</organism>
<dbReference type="InterPro" id="IPR029024">
    <property type="entry name" value="TerB-like"/>
</dbReference>
<dbReference type="SUPFAM" id="SSF158682">
    <property type="entry name" value="TerB-like"/>
    <property type="match status" value="1"/>
</dbReference>
<name>A0A6B0TN10_9RHOB</name>
<keyword evidence="3" id="KW-1185">Reference proteome</keyword>
<dbReference type="InterPro" id="IPR007791">
    <property type="entry name" value="DjlA_N"/>
</dbReference>
<dbReference type="Proteomes" id="UP000436016">
    <property type="component" value="Unassembled WGS sequence"/>
</dbReference>
<dbReference type="RefSeq" id="WP_160854956.1">
    <property type="nucleotide sequence ID" value="NZ_WUWG01000003.1"/>
</dbReference>
<comment type="caution">
    <text evidence="2">The sequence shown here is derived from an EMBL/GenBank/DDBJ whole genome shotgun (WGS) entry which is preliminary data.</text>
</comment>
<dbReference type="Gene3D" id="1.10.3680.10">
    <property type="entry name" value="TerB-like"/>
    <property type="match status" value="1"/>
</dbReference>
<sequence length="147" mass="15983">MIESLLSRLFGDPSTETMPAEDCRLALAALLVRAARADDDYALVEAETIDRVLAERYGLDAAAAAALRAEAEEAEAKAPDTVRFTRVIKDAVPYEERDKVAEALWRVVLADDSRGSDENGFLRLVVSLIGVSDVDSGLARQRAMQSD</sequence>
<protein>
    <submittedName>
        <fullName evidence="2">TerB family tellurite resistance protein</fullName>
    </submittedName>
</protein>
<dbReference type="Pfam" id="PF05099">
    <property type="entry name" value="TerB"/>
    <property type="match status" value="1"/>
</dbReference>
<evidence type="ECO:0000259" key="1">
    <source>
        <dbReference type="Pfam" id="PF05099"/>
    </source>
</evidence>
<evidence type="ECO:0000313" key="2">
    <source>
        <dbReference type="EMBL" id="MXU65980.1"/>
    </source>
</evidence>
<evidence type="ECO:0000313" key="3">
    <source>
        <dbReference type="Proteomes" id="UP000436016"/>
    </source>
</evidence>